<organism evidence="3 4">
    <name type="scientific">Eiseniibacteriota bacterium</name>
    <dbReference type="NCBI Taxonomy" id="2212470"/>
    <lineage>
        <taxon>Bacteria</taxon>
        <taxon>Candidatus Eiseniibacteriota</taxon>
    </lineage>
</organism>
<dbReference type="InterPro" id="IPR007111">
    <property type="entry name" value="NACHT_NTPase"/>
</dbReference>
<dbReference type="InterPro" id="IPR016187">
    <property type="entry name" value="CTDL_fold"/>
</dbReference>
<feature type="domain" description="NACHT" evidence="2">
    <location>
        <begin position="375"/>
        <end position="543"/>
    </location>
</feature>
<dbReference type="InterPro" id="IPR027417">
    <property type="entry name" value="P-loop_NTPase"/>
</dbReference>
<dbReference type="Pfam" id="PF13289">
    <property type="entry name" value="SIR2_2"/>
    <property type="match status" value="1"/>
</dbReference>
<dbReference type="SUPFAM" id="SSF52540">
    <property type="entry name" value="P-loop containing nucleoside triphosphate hydrolases"/>
    <property type="match status" value="2"/>
</dbReference>
<comment type="caution">
    <text evidence="3">The sequence shown here is derived from an EMBL/GenBank/DDBJ whole genome shotgun (WGS) entry which is preliminary data.</text>
</comment>
<gene>
    <name evidence="3" type="ORF">ACFL6M_03660</name>
</gene>
<evidence type="ECO:0000259" key="2">
    <source>
        <dbReference type="Pfam" id="PF05729"/>
    </source>
</evidence>
<dbReference type="EMBL" id="JBHPKH010000029">
    <property type="protein sequence ID" value="MFC1572677.1"/>
    <property type="molecule type" value="Genomic_DNA"/>
</dbReference>
<evidence type="ECO:0000259" key="1">
    <source>
        <dbReference type="Pfam" id="PF03781"/>
    </source>
</evidence>
<name>A0ABV6YK06_UNCEI</name>
<dbReference type="SUPFAM" id="SSF56436">
    <property type="entry name" value="C-type lectin-like"/>
    <property type="match status" value="1"/>
</dbReference>
<reference evidence="3 4" key="1">
    <citation type="submission" date="2024-09" db="EMBL/GenBank/DDBJ databases">
        <authorList>
            <person name="D'Angelo T."/>
        </authorList>
    </citation>
    <scope>NUCLEOTIDE SEQUENCE [LARGE SCALE GENOMIC DNA]</scope>
    <source>
        <strain evidence="3">SAG AM-320-E07</strain>
    </source>
</reference>
<dbReference type="PANTHER" id="PTHR23150:SF19">
    <property type="entry name" value="FORMYLGLYCINE-GENERATING ENZYME"/>
    <property type="match status" value="1"/>
</dbReference>
<dbReference type="InterPro" id="IPR005532">
    <property type="entry name" value="SUMF_dom"/>
</dbReference>
<proteinExistence type="predicted"/>
<evidence type="ECO:0000313" key="3">
    <source>
        <dbReference type="EMBL" id="MFC1572677.1"/>
    </source>
</evidence>
<accession>A0ABV6YK06</accession>
<keyword evidence="4" id="KW-1185">Reference proteome</keyword>
<dbReference type="Proteomes" id="UP001593833">
    <property type="component" value="Unassembled WGS sequence"/>
</dbReference>
<dbReference type="InterPro" id="IPR051043">
    <property type="entry name" value="Sulfatase_Mod_Factor_Kinase"/>
</dbReference>
<dbReference type="Gene3D" id="3.90.1580.10">
    <property type="entry name" value="paralog of FGE (formylglycine-generating enzyme)"/>
    <property type="match status" value="1"/>
</dbReference>
<dbReference type="InterPro" id="IPR042095">
    <property type="entry name" value="SUMF_sf"/>
</dbReference>
<sequence>MSSFENDLREMIQRGRVVAVVGSGVSIATNSEAPTWRKLIQSAIERCRDLGEKPAWCERIEGLLALDDDADTLLLAAEAVDRKLRNNGELGRWLRDTFEQIQVEDPTVIQLLAQLDVPLVTTNYDGLIGAATRLEYVCWTDYRDSQRVVRGDDRRVLHLHGHWTKPDSVVLGIRSYEAVKAAEHPQAVLKALGMTKSFLFVGCGGEGLADPNVGHFLTWLEKLETETAPDHRHYCLVPRLEAFQPRGRLFPLVYGQDYADLPTFLRKLLPKPKSKAGRGQKKTPDRVLPKLPESIACYLERLAHDTQHLNLLGMGRSLQIELPIDEAYVPLRTTLTRSLEQRKTFRAGEADAEHQEDVDLSDVFRKTTGLGQHGVVLLGEPGSGKTTGARQLAWRLASRQSLPEDLGLPRGMIPVLLRFRNLSRDMLEARSGLKEFLIAEAHCDDVADDKNSPGPDLWNGQGGGLLWILDGLDEVIDPAARRTVSGWVQRALQHRPKDRFLVTCRFQGYFREGVPLGAKFVEFHVRPLDDDQVERFVRDWFGAAYAKLHGPGARAETRAREDGDELLEILARPAYQAGHIRELCTNPLLLTILCIVFHEERKLPTGRAELYGHCVRVLLEYWRRDLYQSDLSTKLKAYDTEAAETVLARVAWWMHQQQDRTAAPLDELAEVAASGLAEVSPTTGLGRDARAFLERMRDESGILAMEGEGRWGFLHLSFQEYLAAEHAAHEHLAKQLAPRATESWWREVALLSLRRSRPFCEAFFREMLAAGILENHPDLAGRCLTEALYFTPAPFVDALRQPRPKGAKAKRSHDARVAAILRLLLDRADQVPELEEISRDLADSKQAEIRGFAREILTRRGVEPKVTAAEPGVSVDDHSGITFVAIPAGEFQMGSNEITGEEKPIHLVRITRGFQLGKYPVTNAQYGEYLKAAGESVKKPKYWDDRRFNQPEQPVVGVSWEEARAFCEWAGGRLPTEAEWEYACRAGTTTEYSFGDDAKKLGEYAWFDKNSGNQTQPVGSKKPNTWSLHDMHGNVWEWCEDWFAEGYYSESPVDDPKGPEKGAIRVNRGGCWYYQAELCRSACRIRRTPVYRSGSLGFRVARSPSGK</sequence>
<feature type="domain" description="Sulfatase-modifying factor enzyme-like" evidence="1">
    <location>
        <begin position="882"/>
        <end position="1102"/>
    </location>
</feature>
<protein>
    <submittedName>
        <fullName evidence="3">SUMF1/EgtB/PvdO family nonheme iron enzyme</fullName>
    </submittedName>
</protein>
<dbReference type="Gene3D" id="3.40.50.300">
    <property type="entry name" value="P-loop containing nucleotide triphosphate hydrolases"/>
    <property type="match status" value="1"/>
</dbReference>
<dbReference type="Pfam" id="PF03781">
    <property type="entry name" value="FGE-sulfatase"/>
    <property type="match status" value="1"/>
</dbReference>
<evidence type="ECO:0000313" key="4">
    <source>
        <dbReference type="Proteomes" id="UP001593833"/>
    </source>
</evidence>
<dbReference type="Pfam" id="PF05729">
    <property type="entry name" value="NACHT"/>
    <property type="match status" value="1"/>
</dbReference>
<dbReference type="PANTHER" id="PTHR23150">
    <property type="entry name" value="SULFATASE MODIFYING FACTOR 1, 2"/>
    <property type="match status" value="1"/>
</dbReference>